<dbReference type="InterPro" id="IPR038666">
    <property type="entry name" value="SSP1_head-tail_sf"/>
</dbReference>
<comment type="caution">
    <text evidence="1">The sequence shown here is derived from an EMBL/GenBank/DDBJ whole genome shotgun (WGS) entry which is preliminary data.</text>
</comment>
<accession>A0ABW8LCM7</accession>
<gene>
    <name evidence="1" type="ORF">ACI2I3_10235</name>
</gene>
<evidence type="ECO:0000313" key="1">
    <source>
        <dbReference type="EMBL" id="MFK4001713.1"/>
    </source>
</evidence>
<protein>
    <submittedName>
        <fullName evidence="1">Phage head closure protein</fullName>
    </submittedName>
</protein>
<dbReference type="InterPro" id="IPR008767">
    <property type="entry name" value="Phage_SPP1_head-tail_adaptor"/>
</dbReference>
<dbReference type="Proteomes" id="UP001620234">
    <property type="component" value="Unassembled WGS sequence"/>
</dbReference>
<dbReference type="RefSeq" id="WP_404672295.1">
    <property type="nucleotide sequence ID" value="NZ_JBJDPD010000020.1"/>
</dbReference>
<sequence length="108" mass="12049">MRASKLRNRITIHKAVSTPSPMGGSSSTTWAAERVLWANFTPLSVKDVINAQAANSETRARCVLRYRTDITSKMRIEHRGQMYAIDGDPLPDDHSGLEYITLMLKSVS</sequence>
<dbReference type="Gene3D" id="2.40.10.270">
    <property type="entry name" value="Bacteriophage SPP1 head-tail adaptor protein"/>
    <property type="match status" value="1"/>
</dbReference>
<organism evidence="1 2">
    <name type="scientific">Psychrobacter namhaensis</name>
    <dbReference type="NCBI Taxonomy" id="292734"/>
    <lineage>
        <taxon>Bacteria</taxon>
        <taxon>Pseudomonadati</taxon>
        <taxon>Pseudomonadota</taxon>
        <taxon>Gammaproteobacteria</taxon>
        <taxon>Moraxellales</taxon>
        <taxon>Moraxellaceae</taxon>
        <taxon>Psychrobacter</taxon>
    </lineage>
</organism>
<keyword evidence="2" id="KW-1185">Reference proteome</keyword>
<dbReference type="Pfam" id="PF05521">
    <property type="entry name" value="Phage_HCP"/>
    <property type="match status" value="1"/>
</dbReference>
<evidence type="ECO:0000313" key="2">
    <source>
        <dbReference type="Proteomes" id="UP001620234"/>
    </source>
</evidence>
<dbReference type="NCBIfam" id="TIGR01563">
    <property type="entry name" value="gp16_SPP1"/>
    <property type="match status" value="1"/>
</dbReference>
<reference evidence="1 2" key="1">
    <citation type="submission" date="2024-11" db="EMBL/GenBank/DDBJ databases">
        <title>The Natural Products Discovery Center: Release of the First 8490 Sequenced Strains for Exploring Actinobacteria Biosynthetic Diversity.</title>
        <authorList>
            <person name="Kalkreuter E."/>
            <person name="Kautsar S.A."/>
            <person name="Yang D."/>
            <person name="Bader C.D."/>
            <person name="Teijaro C.N."/>
            <person name="Fluegel L."/>
            <person name="Davis C.M."/>
            <person name="Simpson J.R."/>
            <person name="Lauterbach L."/>
            <person name="Steele A.D."/>
            <person name="Gui C."/>
            <person name="Meng S."/>
            <person name="Li G."/>
            <person name="Viehrig K."/>
            <person name="Ye F."/>
            <person name="Su P."/>
            <person name="Kiefer A.F."/>
            <person name="Nichols A."/>
            <person name="Cepeda A.J."/>
            <person name="Yan W."/>
            <person name="Fan B."/>
            <person name="Jiang Y."/>
            <person name="Adhikari A."/>
            <person name="Zheng C.-J."/>
            <person name="Schuster L."/>
            <person name="Cowan T.M."/>
            <person name="Smanski M.J."/>
            <person name="Chevrette M.G."/>
            <person name="De Carvalho L.P.S."/>
            <person name="Shen B."/>
        </authorList>
    </citation>
    <scope>NUCLEOTIDE SEQUENCE [LARGE SCALE GENOMIC DNA]</scope>
    <source>
        <strain evidence="1 2">NPDC077433</strain>
    </source>
</reference>
<name>A0ABW8LCM7_9GAMM</name>
<proteinExistence type="predicted"/>
<dbReference type="EMBL" id="JBJDPD010000020">
    <property type="protein sequence ID" value="MFK4001713.1"/>
    <property type="molecule type" value="Genomic_DNA"/>
</dbReference>